<accession>A0A3M0KDT9</accession>
<dbReference type="EMBL" id="QRBI01000108">
    <property type="protein sequence ID" value="RMC11413.1"/>
    <property type="molecule type" value="Genomic_DNA"/>
</dbReference>
<dbReference type="AlphaFoldDB" id="A0A3M0KDT9"/>
<protein>
    <submittedName>
        <fullName evidence="1">Uncharacterized protein</fullName>
    </submittedName>
</protein>
<evidence type="ECO:0000313" key="2">
    <source>
        <dbReference type="Proteomes" id="UP000269221"/>
    </source>
</evidence>
<organism evidence="1 2">
    <name type="scientific">Hirundo rustica rustica</name>
    <dbReference type="NCBI Taxonomy" id="333673"/>
    <lineage>
        <taxon>Eukaryota</taxon>
        <taxon>Metazoa</taxon>
        <taxon>Chordata</taxon>
        <taxon>Craniata</taxon>
        <taxon>Vertebrata</taxon>
        <taxon>Euteleostomi</taxon>
        <taxon>Archelosauria</taxon>
        <taxon>Archosauria</taxon>
        <taxon>Dinosauria</taxon>
        <taxon>Saurischia</taxon>
        <taxon>Theropoda</taxon>
        <taxon>Coelurosauria</taxon>
        <taxon>Aves</taxon>
        <taxon>Neognathae</taxon>
        <taxon>Neoaves</taxon>
        <taxon>Telluraves</taxon>
        <taxon>Australaves</taxon>
        <taxon>Passeriformes</taxon>
        <taxon>Sylvioidea</taxon>
        <taxon>Hirundinidae</taxon>
        <taxon>Hirundo</taxon>
    </lineage>
</organism>
<dbReference type="STRING" id="333673.A0A3M0KDT9"/>
<gene>
    <name evidence="1" type="ORF">DUI87_11532</name>
</gene>
<sequence length="120" mass="13946">MSCLLFLHHGLCQAIHMHRQVTALSGLSLRETRSYCKGPVEAMKMMMGPEHLLYDERLQELGLFSLREQRRLRGSSSVHINVSKAGARLFSVVPSDRMRSNGHYLNHKKFQFNMRKKFFP</sequence>
<dbReference type="Proteomes" id="UP000269221">
    <property type="component" value="Unassembled WGS sequence"/>
</dbReference>
<proteinExistence type="predicted"/>
<reference evidence="1 2" key="1">
    <citation type="submission" date="2018-07" db="EMBL/GenBank/DDBJ databases">
        <title>A high quality draft genome assembly of the barn swallow (H. rustica rustica).</title>
        <authorList>
            <person name="Formenti G."/>
            <person name="Chiara M."/>
            <person name="Poveda L."/>
            <person name="Francoijs K.-J."/>
            <person name="Bonisoli-Alquati A."/>
            <person name="Canova L."/>
            <person name="Gianfranceschi L."/>
            <person name="Horner D.S."/>
            <person name="Saino N."/>
        </authorList>
    </citation>
    <scope>NUCLEOTIDE SEQUENCE [LARGE SCALE GENOMIC DNA]</scope>
    <source>
        <strain evidence="1">Chelidonia</strain>
        <tissue evidence="1">Blood</tissue>
    </source>
</reference>
<name>A0A3M0KDT9_HIRRU</name>
<comment type="caution">
    <text evidence="1">The sequence shown here is derived from an EMBL/GenBank/DDBJ whole genome shotgun (WGS) entry which is preliminary data.</text>
</comment>
<dbReference type="OrthoDB" id="276744at2759"/>
<keyword evidence="2" id="KW-1185">Reference proteome</keyword>
<evidence type="ECO:0000313" key="1">
    <source>
        <dbReference type="EMBL" id="RMC11413.1"/>
    </source>
</evidence>